<organism evidence="2 3">
    <name type="scientific">Mycobacterium ahvazicum</name>
    <dbReference type="NCBI Taxonomy" id="1964395"/>
    <lineage>
        <taxon>Bacteria</taxon>
        <taxon>Bacillati</taxon>
        <taxon>Actinomycetota</taxon>
        <taxon>Actinomycetes</taxon>
        <taxon>Mycobacteriales</taxon>
        <taxon>Mycobacteriaceae</taxon>
        <taxon>Mycobacterium</taxon>
        <taxon>Mycobacterium simiae complex</taxon>
    </lineage>
</organism>
<evidence type="ECO:0000313" key="3">
    <source>
        <dbReference type="Proteomes" id="UP000236318"/>
    </source>
</evidence>
<dbReference type="AlphaFoldDB" id="A0A2K4YC98"/>
<keyword evidence="1" id="KW-0812">Transmembrane</keyword>
<feature type="transmembrane region" description="Helical" evidence="1">
    <location>
        <begin position="32"/>
        <end position="54"/>
    </location>
</feature>
<accession>A0A2K4YC98</accession>
<protein>
    <submittedName>
        <fullName evidence="2">Uncharacterized protein</fullName>
    </submittedName>
</protein>
<name>A0A2K4YC98_9MYCO</name>
<reference evidence="2" key="1">
    <citation type="submission" date="2018-01" db="EMBL/GenBank/DDBJ databases">
        <authorList>
            <consortium name="Urmite Genomes"/>
        </authorList>
    </citation>
    <scope>NUCLEOTIDE SEQUENCE [LARGE SCALE GENOMIC DNA]</scope>
    <source>
        <strain evidence="2">AFP003</strain>
    </source>
</reference>
<keyword evidence="1" id="KW-0472">Membrane</keyword>
<keyword evidence="3" id="KW-1185">Reference proteome</keyword>
<keyword evidence="1" id="KW-1133">Transmembrane helix</keyword>
<sequence length="191" mass="20610">METFTLDPRHWSVARIFGRNALLRRSDRMEALVTLIAFVVSLMAIPFAGVAAGITYGVRDRVYVQQAHQRHTVTATITQTSNDDSGITLVQAKWPAPQGERTGQLELADAAALGDRTTVWVDMHGDLVTPPTPTWQAVGDAFAAALGTVLVIAVGVAALVISVRSRLHRARDAQWGRELSCLQADGGKTIP</sequence>
<dbReference type="EMBL" id="FXEG02000003">
    <property type="protein sequence ID" value="SOX54399.1"/>
    <property type="molecule type" value="Genomic_DNA"/>
</dbReference>
<proteinExistence type="predicted"/>
<dbReference type="Proteomes" id="UP000236318">
    <property type="component" value="Unassembled WGS sequence"/>
</dbReference>
<dbReference type="PANTHER" id="PTHR42305">
    <property type="entry name" value="MEMBRANE PROTEIN RV1733C-RELATED"/>
    <property type="match status" value="1"/>
</dbReference>
<evidence type="ECO:0000313" key="2">
    <source>
        <dbReference type="EMBL" id="SOX54399.1"/>
    </source>
</evidence>
<dbReference type="InterPro" id="IPR039708">
    <property type="entry name" value="MT1774/Rv1733c-like"/>
</dbReference>
<dbReference type="OrthoDB" id="4542680at2"/>
<feature type="transmembrane region" description="Helical" evidence="1">
    <location>
        <begin position="141"/>
        <end position="161"/>
    </location>
</feature>
<dbReference type="RefSeq" id="WP_096288210.1">
    <property type="nucleotide sequence ID" value="NZ_FXEG02000003.1"/>
</dbReference>
<evidence type="ECO:0000256" key="1">
    <source>
        <dbReference type="SAM" id="Phobius"/>
    </source>
</evidence>
<comment type="caution">
    <text evidence="2">The sequence shown here is derived from an EMBL/GenBank/DDBJ whole genome shotgun (WGS) entry which is preliminary data.</text>
</comment>
<gene>
    <name evidence="2" type="ORF">MAAFP003_3075</name>
</gene>
<dbReference type="PANTHER" id="PTHR42305:SF1">
    <property type="entry name" value="MEMBRANE PROTEIN RV1733C-RELATED"/>
    <property type="match status" value="1"/>
</dbReference>